<dbReference type="SUPFAM" id="SSF52540">
    <property type="entry name" value="P-loop containing nucleoside triphosphate hydrolases"/>
    <property type="match status" value="1"/>
</dbReference>
<dbReference type="RefSeq" id="WP_076340900.1">
    <property type="nucleotide sequence ID" value="NZ_CAJTMI010000083.1"/>
</dbReference>
<dbReference type="Pfam" id="PF05128">
    <property type="entry name" value="DUF697"/>
    <property type="match status" value="1"/>
</dbReference>
<reference evidence="7 8" key="1">
    <citation type="submission" date="2016-11" db="EMBL/GenBank/DDBJ databases">
        <title>Description of two novel members of the family Erysipelotrichaceae: Ileibacterium lipovorans gen. nov., sp. nov. and Dubosiella newyorkensis, gen. nov., sp. nov.</title>
        <authorList>
            <person name="Cox L.M."/>
            <person name="Sohn J."/>
            <person name="Tyrrell K.L."/>
            <person name="Citron D.M."/>
            <person name="Lawson P.A."/>
            <person name="Patel N.B."/>
            <person name="Iizumi T."/>
            <person name="Perez-Perez G.I."/>
            <person name="Goldstein E.J."/>
            <person name="Blaser M.J."/>
        </authorList>
    </citation>
    <scope>NUCLEOTIDE SEQUENCE [LARGE SCALE GENOMIC DNA]</scope>
    <source>
        <strain evidence="7 8">NYU-BL-A4</strain>
    </source>
</reference>
<accession>A0A1U7NNY4</accession>
<keyword evidence="8" id="KW-1185">Reference proteome</keyword>
<sequence length="375" mass="41449">MEIKTETIVKQCLETIQEKINDLNTLNILVIGKSGVGKSTLINTMFRGELAKTGLGRPITQEIRKIEKKDVPLVIYDTPGFELSSSQQKQVKEEIIELLEQGARSKDINDAIHCIWYCINVGANRTFDETELQWLRTLTSENQKFKVPIFIVLTQAIPKKKAQEMKQLIEKENLDIVKVVPVLAKDMEFDDEYTAKAYGLDHLVDLMSEALPQELEKAFQNVQIANLDAKKKSARKAIATAVSASFTEGFTPIPFADAALLVPTQVSMIAAITIIYGFEANKRFLTAFMSATIGPLLATGLGRTLSANLLKLIPGAGSLGGGLISATTASLITTAMGEAYIRLMEMIIKGEIRKEDLETRAGKKQITQLFKKNLK</sequence>
<dbReference type="CDD" id="cd00882">
    <property type="entry name" value="Ras_like_GTPase"/>
    <property type="match status" value="1"/>
</dbReference>
<dbReference type="AlphaFoldDB" id="A0A1U7NNY4"/>
<dbReference type="GeneID" id="78275010"/>
<protein>
    <submittedName>
        <fullName evidence="7">GTPase</fullName>
    </submittedName>
</protein>
<dbReference type="EMBL" id="MPKA01000054">
    <property type="protein sequence ID" value="OLU47194.1"/>
    <property type="molecule type" value="Genomic_DNA"/>
</dbReference>
<evidence type="ECO:0000256" key="1">
    <source>
        <dbReference type="ARBA" id="ARBA00004141"/>
    </source>
</evidence>
<proteinExistence type="predicted"/>
<dbReference type="GO" id="GO:0005525">
    <property type="term" value="F:GTP binding"/>
    <property type="evidence" value="ECO:0007669"/>
    <property type="project" value="InterPro"/>
</dbReference>
<evidence type="ECO:0000256" key="3">
    <source>
        <dbReference type="ARBA" id="ARBA00022989"/>
    </source>
</evidence>
<dbReference type="PANTHER" id="PTHR11649:SF13">
    <property type="entry name" value="ENGB-TYPE G DOMAIN-CONTAINING PROTEIN"/>
    <property type="match status" value="1"/>
</dbReference>
<dbReference type="Pfam" id="PF01926">
    <property type="entry name" value="MMR_HSR1"/>
    <property type="match status" value="1"/>
</dbReference>
<evidence type="ECO:0000256" key="5">
    <source>
        <dbReference type="SAM" id="Phobius"/>
    </source>
</evidence>
<dbReference type="STRING" id="1862672.BO225_03485"/>
<dbReference type="PANTHER" id="PTHR11649">
    <property type="entry name" value="MSS1/TRME-RELATED GTP-BINDING PROTEIN"/>
    <property type="match status" value="1"/>
</dbReference>
<keyword evidence="4 5" id="KW-0472">Membrane</keyword>
<evidence type="ECO:0000313" key="8">
    <source>
        <dbReference type="Proteomes" id="UP000186705"/>
    </source>
</evidence>
<evidence type="ECO:0000259" key="6">
    <source>
        <dbReference type="Pfam" id="PF01926"/>
    </source>
</evidence>
<comment type="caution">
    <text evidence="7">The sequence shown here is derived from an EMBL/GenBank/DDBJ whole genome shotgun (WGS) entry which is preliminary data.</text>
</comment>
<keyword evidence="2 5" id="KW-0812">Transmembrane</keyword>
<evidence type="ECO:0000256" key="4">
    <source>
        <dbReference type="ARBA" id="ARBA00023136"/>
    </source>
</evidence>
<dbReference type="InterPro" id="IPR027417">
    <property type="entry name" value="P-loop_NTPase"/>
</dbReference>
<feature type="transmembrane region" description="Helical" evidence="5">
    <location>
        <begin position="322"/>
        <end position="341"/>
    </location>
</feature>
<dbReference type="InterPro" id="IPR021147">
    <property type="entry name" value="DUF697"/>
</dbReference>
<dbReference type="GO" id="GO:0016020">
    <property type="term" value="C:membrane"/>
    <property type="evidence" value="ECO:0007669"/>
    <property type="project" value="UniProtKB-SubCell"/>
</dbReference>
<gene>
    <name evidence="7" type="ORF">BO225_03485</name>
</gene>
<evidence type="ECO:0000256" key="2">
    <source>
        <dbReference type="ARBA" id="ARBA00022692"/>
    </source>
</evidence>
<dbReference type="Proteomes" id="UP000186705">
    <property type="component" value="Unassembled WGS sequence"/>
</dbReference>
<feature type="transmembrane region" description="Helical" evidence="5">
    <location>
        <begin position="284"/>
        <end position="302"/>
    </location>
</feature>
<comment type="subcellular location">
    <subcellularLocation>
        <location evidence="1">Membrane</location>
        <topology evidence="1">Multi-pass membrane protein</topology>
    </subcellularLocation>
</comment>
<dbReference type="OrthoDB" id="9255830at2"/>
<keyword evidence="3 5" id="KW-1133">Transmembrane helix</keyword>
<dbReference type="Gene3D" id="3.40.50.300">
    <property type="entry name" value="P-loop containing nucleotide triphosphate hydrolases"/>
    <property type="match status" value="1"/>
</dbReference>
<feature type="transmembrane region" description="Helical" evidence="5">
    <location>
        <begin position="258"/>
        <end position="277"/>
    </location>
</feature>
<feature type="domain" description="G" evidence="6">
    <location>
        <begin position="28"/>
        <end position="153"/>
    </location>
</feature>
<dbReference type="InterPro" id="IPR006073">
    <property type="entry name" value="GTP-bd"/>
</dbReference>
<name>A0A1U7NNY4_9FIRM</name>
<organism evidence="7 8">
    <name type="scientific">Dubosiella newyorkensis</name>
    <dbReference type="NCBI Taxonomy" id="1862672"/>
    <lineage>
        <taxon>Bacteria</taxon>
        <taxon>Bacillati</taxon>
        <taxon>Bacillota</taxon>
        <taxon>Erysipelotrichia</taxon>
        <taxon>Erysipelotrichales</taxon>
        <taxon>Erysipelotrichaceae</taxon>
        <taxon>Dubosiella</taxon>
    </lineage>
</organism>
<evidence type="ECO:0000313" key="7">
    <source>
        <dbReference type="EMBL" id="OLU47194.1"/>
    </source>
</evidence>